<protein>
    <submittedName>
        <fullName evidence="1">Uncharacterized protein</fullName>
    </submittedName>
</protein>
<sequence length="57" mass="6195">MSVALVLRISRQRERKRRKPGVGAWRRTIAASTVDALSQIRGDDRFTALPGGFAGAA</sequence>
<evidence type="ECO:0000313" key="1">
    <source>
        <dbReference type="EMBL" id="MCW4471961.1"/>
    </source>
</evidence>
<name>A0ABT3JU11_9XANT</name>
<dbReference type="Proteomes" id="UP001209922">
    <property type="component" value="Unassembled WGS sequence"/>
</dbReference>
<gene>
    <name evidence="1" type="ORF">OK345_05490</name>
</gene>
<comment type="caution">
    <text evidence="1">The sequence shown here is derived from an EMBL/GenBank/DDBJ whole genome shotgun (WGS) entry which is preliminary data.</text>
</comment>
<dbReference type="RefSeq" id="WP_265126915.1">
    <property type="nucleotide sequence ID" value="NZ_JAPCHY010000003.1"/>
</dbReference>
<keyword evidence="2" id="KW-1185">Reference proteome</keyword>
<dbReference type="EMBL" id="JAPCHY010000003">
    <property type="protein sequence ID" value="MCW4471961.1"/>
    <property type="molecule type" value="Genomic_DNA"/>
</dbReference>
<organism evidence="1 2">
    <name type="scientific">Xanthomonas chitinilytica</name>
    <dbReference type="NCBI Taxonomy" id="2989819"/>
    <lineage>
        <taxon>Bacteria</taxon>
        <taxon>Pseudomonadati</taxon>
        <taxon>Pseudomonadota</taxon>
        <taxon>Gammaproteobacteria</taxon>
        <taxon>Lysobacterales</taxon>
        <taxon>Lysobacteraceae</taxon>
        <taxon>Xanthomonas</taxon>
    </lineage>
</organism>
<proteinExistence type="predicted"/>
<reference evidence="1 2" key="1">
    <citation type="submission" date="2022-10" db="EMBL/GenBank/DDBJ databases">
        <title>Xanthomonas sp. H13-6.</title>
        <authorList>
            <person name="Liu X."/>
            <person name="Deng Z."/>
            <person name="Jiang Y."/>
            <person name="Yu T."/>
            <person name="Ai J."/>
        </authorList>
    </citation>
    <scope>NUCLEOTIDE SEQUENCE [LARGE SCALE GENOMIC DNA]</scope>
    <source>
        <strain evidence="1 2">H13-6</strain>
    </source>
</reference>
<accession>A0ABT3JU11</accession>
<evidence type="ECO:0000313" key="2">
    <source>
        <dbReference type="Proteomes" id="UP001209922"/>
    </source>
</evidence>